<dbReference type="InterPro" id="IPR010903">
    <property type="entry name" value="DUF1517"/>
</dbReference>
<evidence type="ECO:0008006" key="5">
    <source>
        <dbReference type="Google" id="ProtNLM"/>
    </source>
</evidence>
<feature type="compositionally biased region" description="Polar residues" evidence="1">
    <location>
        <begin position="133"/>
        <end position="143"/>
    </location>
</feature>
<accession>A0A2P5E3F7</accession>
<dbReference type="Pfam" id="PF07466">
    <property type="entry name" value="DUF1517"/>
    <property type="match status" value="1"/>
</dbReference>
<dbReference type="PANTHER" id="PTHR33975:SF8">
    <property type="match status" value="1"/>
</dbReference>
<keyword evidence="2" id="KW-0472">Membrane</keyword>
<protein>
    <recommendedName>
        <fullName evidence="5">Transmembrane protein</fullName>
    </recommendedName>
</protein>
<dbReference type="InterPro" id="IPR053023">
    <property type="entry name" value="FLAP_modulator"/>
</dbReference>
<reference evidence="4" key="1">
    <citation type="submission" date="2016-06" db="EMBL/GenBank/DDBJ databases">
        <title>Parallel loss of symbiosis genes in relatives of nitrogen-fixing non-legume Parasponia.</title>
        <authorList>
            <person name="Van Velzen R."/>
            <person name="Holmer R."/>
            <person name="Bu F."/>
            <person name="Rutten L."/>
            <person name="Van Zeijl A."/>
            <person name="Liu W."/>
            <person name="Santuari L."/>
            <person name="Cao Q."/>
            <person name="Sharma T."/>
            <person name="Shen D."/>
            <person name="Roswanjaya Y."/>
            <person name="Wardhani T."/>
            <person name="Kalhor M.S."/>
            <person name="Jansen J."/>
            <person name="Van den Hoogen J."/>
            <person name="Gungor B."/>
            <person name="Hartog M."/>
            <person name="Hontelez J."/>
            <person name="Verver J."/>
            <person name="Yang W.-C."/>
            <person name="Schijlen E."/>
            <person name="Repin R."/>
            <person name="Schilthuizen M."/>
            <person name="Schranz E."/>
            <person name="Heidstra R."/>
            <person name="Miyata K."/>
            <person name="Fedorova E."/>
            <person name="Kohlen W."/>
            <person name="Bisseling T."/>
            <person name="Smit S."/>
            <person name="Geurts R."/>
        </authorList>
    </citation>
    <scope>NUCLEOTIDE SEQUENCE [LARGE SCALE GENOMIC DNA]</scope>
    <source>
        <strain evidence="4">cv. WU1-14</strain>
    </source>
</reference>
<dbReference type="PANTHER" id="PTHR33975">
    <property type="entry name" value="MYELIN-ASSOCIATED OLIGODENDROCYTE BASIC PROTEIN"/>
    <property type="match status" value="1"/>
</dbReference>
<dbReference type="STRING" id="3476.A0A2P5E3F7"/>
<evidence type="ECO:0000313" key="4">
    <source>
        <dbReference type="Proteomes" id="UP000237105"/>
    </source>
</evidence>
<evidence type="ECO:0000256" key="1">
    <source>
        <dbReference type="SAM" id="MobiDB-lite"/>
    </source>
</evidence>
<feature type="transmembrane region" description="Helical" evidence="2">
    <location>
        <begin position="12"/>
        <end position="32"/>
    </location>
</feature>
<proteinExistence type="predicted"/>
<comment type="caution">
    <text evidence="3">The sequence shown here is derived from an EMBL/GenBank/DDBJ whole genome shotgun (WGS) entry which is preliminary data.</text>
</comment>
<evidence type="ECO:0000313" key="3">
    <source>
        <dbReference type="EMBL" id="PON80074.1"/>
    </source>
</evidence>
<dbReference type="OrthoDB" id="542507at2759"/>
<dbReference type="GO" id="GO:0009507">
    <property type="term" value="C:chloroplast"/>
    <property type="evidence" value="ECO:0007669"/>
    <property type="project" value="TreeGrafter"/>
</dbReference>
<feature type="compositionally biased region" description="Basic and acidic residues" evidence="1">
    <location>
        <begin position="65"/>
        <end position="79"/>
    </location>
</feature>
<keyword evidence="4" id="KW-1185">Reference proteome</keyword>
<name>A0A2P5E3F7_PARAD</name>
<dbReference type="AlphaFoldDB" id="A0A2P5E3F7"/>
<keyword evidence="2" id="KW-0812">Transmembrane</keyword>
<gene>
    <name evidence="3" type="ORF">PanWU01x14_005240</name>
</gene>
<feature type="compositionally biased region" description="Basic and acidic residues" evidence="1">
    <location>
        <begin position="144"/>
        <end position="179"/>
    </location>
</feature>
<dbReference type="PIRSF" id="PIRSF037221">
    <property type="entry name" value="DUF1517"/>
    <property type="match status" value="1"/>
</dbReference>
<feature type="region of interest" description="Disordered" evidence="1">
    <location>
        <begin position="133"/>
        <end position="179"/>
    </location>
</feature>
<evidence type="ECO:0000256" key="2">
    <source>
        <dbReference type="SAM" id="Phobius"/>
    </source>
</evidence>
<organism evidence="3 4">
    <name type="scientific">Parasponia andersonii</name>
    <name type="common">Sponia andersonii</name>
    <dbReference type="NCBI Taxonomy" id="3476"/>
    <lineage>
        <taxon>Eukaryota</taxon>
        <taxon>Viridiplantae</taxon>
        <taxon>Streptophyta</taxon>
        <taxon>Embryophyta</taxon>
        <taxon>Tracheophyta</taxon>
        <taxon>Spermatophyta</taxon>
        <taxon>Magnoliopsida</taxon>
        <taxon>eudicotyledons</taxon>
        <taxon>Gunneridae</taxon>
        <taxon>Pentapetalae</taxon>
        <taxon>rosids</taxon>
        <taxon>fabids</taxon>
        <taxon>Rosales</taxon>
        <taxon>Cannabaceae</taxon>
        <taxon>Parasponia</taxon>
    </lineage>
</organism>
<dbReference type="Proteomes" id="UP000237105">
    <property type="component" value="Unassembled WGS sequence"/>
</dbReference>
<keyword evidence="2" id="KW-1133">Transmembrane helix</keyword>
<feature type="region of interest" description="Disordered" evidence="1">
    <location>
        <begin position="41"/>
        <end position="88"/>
    </location>
</feature>
<feature type="compositionally biased region" description="Low complexity" evidence="1">
    <location>
        <begin position="51"/>
        <end position="64"/>
    </location>
</feature>
<sequence>MPSQCLSKCSPLVLLVFALFLAYSLSTAMAGFSGRSGGRMGGSAFGPSPPSYQHSNPPSSSSWRGSDHHIQSKKDDHHPPPSYRHSIHPSSFSGFGGTFFQPPRPYTGHVHYPSRSHFHYSPPPVSVETTTRFESQTPSNSAESKYEMMKENVKKEDVKGEDKKKEDEKINEDVKKEDKGSGRGFSYMLLGSVLLGIVGYLYVTEPWYEASVLMVQVGLSGKAKSLQRDLNRIARSADTSGVMGFHRVLQETLSVLLQHHDNWISGFSYVDKKDSVTESEKSFNKLSLEERKKVDIESLVNFAGQVRRTSTCKGKKLRKKFIVVTVIVAARGAKNLPSIKTTKNLKTALQYLEFISLDETMAVEVLWTPQDEGDTLSEDDLLENYHHLRPI</sequence>
<dbReference type="EMBL" id="JXTB01000002">
    <property type="protein sequence ID" value="PON80074.1"/>
    <property type="molecule type" value="Genomic_DNA"/>
</dbReference>